<keyword evidence="1" id="KW-0812">Transmembrane</keyword>
<name>A0A7K1SKG2_9BACT</name>
<reference evidence="2 3" key="1">
    <citation type="submission" date="2019-12" db="EMBL/GenBank/DDBJ databases">
        <title>Spirosoma sp. HMF4905 genome sequencing and assembly.</title>
        <authorList>
            <person name="Kang H."/>
            <person name="Cha I."/>
            <person name="Kim H."/>
            <person name="Joh K."/>
        </authorList>
    </citation>
    <scope>NUCLEOTIDE SEQUENCE [LARGE SCALE GENOMIC DNA]</scope>
    <source>
        <strain evidence="2 3">HMF4905</strain>
    </source>
</reference>
<keyword evidence="1" id="KW-0472">Membrane</keyword>
<gene>
    <name evidence="2" type="ORF">GO755_29815</name>
</gene>
<dbReference type="EMBL" id="WPIN01000015">
    <property type="protein sequence ID" value="MVM34265.1"/>
    <property type="molecule type" value="Genomic_DNA"/>
</dbReference>
<feature type="transmembrane region" description="Helical" evidence="1">
    <location>
        <begin position="7"/>
        <end position="26"/>
    </location>
</feature>
<accession>A0A7K1SKG2</accession>
<keyword evidence="3" id="KW-1185">Reference proteome</keyword>
<comment type="caution">
    <text evidence="2">The sequence shown here is derived from an EMBL/GenBank/DDBJ whole genome shotgun (WGS) entry which is preliminary data.</text>
</comment>
<dbReference type="AlphaFoldDB" id="A0A7K1SKG2"/>
<evidence type="ECO:0000313" key="3">
    <source>
        <dbReference type="Proteomes" id="UP000436006"/>
    </source>
</evidence>
<protein>
    <submittedName>
        <fullName evidence="2">Uncharacterized protein</fullName>
    </submittedName>
</protein>
<sequence>MNTCNTCRALLVGLILGSLVIVLLFGPRTIQFFRTDAGFRAWLTARWKWARRHGPTWKELIIMVIIWVIGFLAYRLINHSY</sequence>
<keyword evidence="1" id="KW-1133">Transmembrane helix</keyword>
<dbReference type="Proteomes" id="UP000436006">
    <property type="component" value="Unassembled WGS sequence"/>
</dbReference>
<evidence type="ECO:0000256" key="1">
    <source>
        <dbReference type="SAM" id="Phobius"/>
    </source>
</evidence>
<proteinExistence type="predicted"/>
<organism evidence="2 3">
    <name type="scientific">Spirosoma arboris</name>
    <dbReference type="NCBI Taxonomy" id="2682092"/>
    <lineage>
        <taxon>Bacteria</taxon>
        <taxon>Pseudomonadati</taxon>
        <taxon>Bacteroidota</taxon>
        <taxon>Cytophagia</taxon>
        <taxon>Cytophagales</taxon>
        <taxon>Cytophagaceae</taxon>
        <taxon>Spirosoma</taxon>
    </lineage>
</organism>
<feature type="transmembrane region" description="Helical" evidence="1">
    <location>
        <begin position="60"/>
        <end position="77"/>
    </location>
</feature>
<dbReference type="RefSeq" id="WP_157589092.1">
    <property type="nucleotide sequence ID" value="NZ_WPIN01000015.1"/>
</dbReference>
<evidence type="ECO:0000313" key="2">
    <source>
        <dbReference type="EMBL" id="MVM34265.1"/>
    </source>
</evidence>